<gene>
    <name evidence="1" type="ORF">E1956_42590</name>
</gene>
<geneLocation type="plasmid" evidence="1 2">
    <name>unnamed1</name>
</geneLocation>
<protein>
    <submittedName>
        <fullName evidence="1">Uncharacterized protein</fullName>
    </submittedName>
</protein>
<keyword evidence="1" id="KW-0614">Plasmid</keyword>
<dbReference type="RefSeq" id="WP_134759793.1">
    <property type="nucleotide sequence ID" value="NZ_CP038152.1"/>
</dbReference>
<evidence type="ECO:0000313" key="1">
    <source>
        <dbReference type="EMBL" id="QBR03915.1"/>
    </source>
</evidence>
<organism evidence="1 2">
    <name type="scientific">Paraburkholderia pallida</name>
    <dbReference type="NCBI Taxonomy" id="2547399"/>
    <lineage>
        <taxon>Bacteria</taxon>
        <taxon>Pseudomonadati</taxon>
        <taxon>Pseudomonadota</taxon>
        <taxon>Betaproteobacteria</taxon>
        <taxon>Burkholderiales</taxon>
        <taxon>Burkholderiaceae</taxon>
        <taxon>Paraburkholderia</taxon>
    </lineage>
</organism>
<sequence>MKETNIALAASAHSALAESTGSGAITAAQPEIFNPLTGEYDKELLESSNLNVKLIKVIP</sequence>
<dbReference type="Proteomes" id="UP000295727">
    <property type="component" value="Plasmid unnamed1"/>
</dbReference>
<dbReference type="GeneID" id="39650413"/>
<name>A0A4P7D9Z6_9BURK</name>
<reference evidence="1 2" key="1">
    <citation type="submission" date="2019-03" db="EMBL/GenBank/DDBJ databases">
        <title>Paraburkholderia sp. 7MH5, isolated from subtropical forest soil.</title>
        <authorList>
            <person name="Gao Z.-H."/>
            <person name="Qiu L.-H."/>
        </authorList>
    </citation>
    <scope>NUCLEOTIDE SEQUENCE [LARGE SCALE GENOMIC DNA]</scope>
    <source>
        <strain evidence="1 2">7MH5</strain>
        <plasmid evidence="1 2">unnamed1</plasmid>
    </source>
</reference>
<dbReference type="EMBL" id="CP038152">
    <property type="protein sequence ID" value="QBR03915.1"/>
    <property type="molecule type" value="Genomic_DNA"/>
</dbReference>
<dbReference type="KEGG" id="ppai:E1956_42590"/>
<keyword evidence="2" id="KW-1185">Reference proteome</keyword>
<dbReference type="AlphaFoldDB" id="A0A4P7D9Z6"/>
<proteinExistence type="predicted"/>
<evidence type="ECO:0000313" key="2">
    <source>
        <dbReference type="Proteomes" id="UP000295727"/>
    </source>
</evidence>
<accession>A0A4P7D9Z6</accession>